<dbReference type="STRING" id="1802694.A2918_01990"/>
<organism evidence="3 4">
    <name type="scientific">Candidatus Yanofskybacteria bacterium RIFCSPLOWO2_01_FULL_42_49</name>
    <dbReference type="NCBI Taxonomy" id="1802694"/>
    <lineage>
        <taxon>Bacteria</taxon>
        <taxon>Candidatus Yanofskyibacteriota</taxon>
    </lineage>
</organism>
<feature type="transmembrane region" description="Helical" evidence="2">
    <location>
        <begin position="137"/>
        <end position="156"/>
    </location>
</feature>
<evidence type="ECO:0000313" key="4">
    <source>
        <dbReference type="Proteomes" id="UP000178227"/>
    </source>
</evidence>
<feature type="compositionally biased region" description="Pro residues" evidence="1">
    <location>
        <begin position="2055"/>
        <end position="2071"/>
    </location>
</feature>
<evidence type="ECO:0008006" key="5">
    <source>
        <dbReference type="Google" id="ProtNLM"/>
    </source>
</evidence>
<name>A0A1F8GB49_9BACT</name>
<feature type="compositionally biased region" description="Polar residues" evidence="1">
    <location>
        <begin position="2000"/>
        <end position="2018"/>
    </location>
</feature>
<evidence type="ECO:0000256" key="2">
    <source>
        <dbReference type="SAM" id="Phobius"/>
    </source>
</evidence>
<feature type="compositionally biased region" description="Acidic residues" evidence="1">
    <location>
        <begin position="2037"/>
        <end position="2047"/>
    </location>
</feature>
<sequence>MREILNKQFISNDDPVTRGYFPINDLAEKYGYAKDHIGWLARTGRIQAIRYGKHGRWYAEEKSLLAYRQSLAVKLVHKPFNSVQGRPLKESLYEFQTSHLTNSDVLSSALLNKSSYSAKPSSKIGSLSRGELVRTNAIPRMFLLLVGGILFLSVYLRPFINDVAPQMAKVAVGEQKYAGIVDSFRNIVRLFTDDYSTQTYILVDPFKLREEKIKEQESRITALEHQITNNQFPVINQNSITNGQTKKTTVVREVTVGPSGAVLAQLEQRLDKAVSLIEANRINLLSLAGDFNSLQRFTPTVYQLPPTNTGGIGPITLNPDTIDAKTLKISGGTTLEGGAALNSTLSVVSDLTVDTNTFYVDATNNRVGIGTISPETTFELVGTASISSNLTIGGNLSIGGGSSGVDLNVSGIASASYFYAQRDTAASPSFSFGIDQNTGFFSPGSDLLAFSTGGTERLRIDNSGLVGIGTTTPTSLLTINGRSETQGTASASYFLTGNTLQVGGFSSASYSRFGTSTTGHANYISASNDLLISGDLETRGTASFGGVASISGSFFTSGINTFSGTGSTSFSGSMDISKGLRVGANTALSVNANTSANTLVLVGGNVGIGTTGPAGLLDVNTKFTVLSGGNVGVNTTTPQTKFEVQGTASASYFLTGNTLQVGGFSSASYSRFGTSTTGHANYISASNDLLISGDLETRGTASFGGVASISGSFFTSGINTFSGTGSTSFSGSMDISKGLRVGANTALSVNANTSANTLVLVGGNVGIGTTGPAGLLDVNTKFTVLSGGNVGVNTTTPQTKFEVQGTASASYFLTGNTLQVGGFSSASYSRFGTSTTGHANYISASNDLLISGDLETRGTASFGGVASISGSFFTSGINTFSGTGSTSFSGSMDISKGLRVGANTALSVNANTSANTLVLVGGNVGIGTTGPAGLLDVNTKFTVLSGGNVGVNTTTPQTKFEVQGTASASYFLTGNTLQVGGFSSASYSRFGTSTTGHANYISASNDLLISGDLETRGTASFGGVASISGNLYVFGDIGIGTSNTSAELTVIGSGSFTGRLTATRNPTQAHGGTWPNFTNTDNATFYVNPSSPVADGNVIAYVNNTSPKFVVDAEGDVFVAGNLTLSGTTVQSTTDITGDLNVEGNSRLGDAQTDIIKMTGTVYPYSLTNFSLLINASSSQAQDVFRIRNPNSQTTLTVDQQTGLLTASSGFNFALGFSTATTSYSRLGINTTGYSSNVDKFDDLLISGALEIDGNAFFDGKASISSNFQIAGRFVLGDNGDTGEINTNDWDISNTGALTGIGLITADGILTIDDRAEFQGTASASYLLTGNTLQVGGFSSAAYSRFGTATTGHSNYISASNDLLISGDLEVRGTVSFGGVASISGVTSLNGIRYTWPSADGSANQFLQTNSSGALTWATAGVASNSLDFDEFVNSMTLDADLTINRAGFKIGLGAAPSTVFEVQGTASASYGLFGNTLQVGGYATVSYNRFGTSTISGPASNWITTSNDLLVSGDLYGVGSLAFQGPASLSNTLFVKSGNVGIGTTGPGAPLHVDRGDSAGTVAKFTSRYSISSVADIWITNPHASARNWAIGTNDGDFTFTVGTSSGADPSAEKIRIQDDGNVGIGTTAPGTQLHIKSASGTTANLRIDSSNANDESQIGFYINGVLKWQQAQQAAGNLIWYDGGDNQILFRVDASAQNDDGWETAAVDYAEWMKKLDPNEEILPFEVVGIKNGKVTKDTNDATFYMLTSSKSGIRGGNSMDTPRDNDKEWIVVAYVGQVPVLLKGEFKEGDYVMPSGRNDGLAVAVPSENIQPYQYKQVIGRVLNEFNYEFNETSDGGFEVELRNLMSRKGSNKIVNVVVGTSSGNPGIGMANPELKLDVRYASLSMTAEELMAKAASGQWGSGTSLQQEDNIGTGAFNFIVKKFNEVMDIVFEKGLLRVANIITEKITANLGSFKKFELEDEDTGEKYCVKVKSGQLISIKGECGMAEIDLISNYSNSPNQTPITNGQTTESSTPEFIDDGLTTSDGEATSDVTEPEFQPEADEPSAQIEPTPTPEVVPENTPEPTPEPSVELEPEEQNELPPTEEPTPEVITEAQNENAE</sequence>
<dbReference type="Proteomes" id="UP000178227">
    <property type="component" value="Unassembled WGS sequence"/>
</dbReference>
<dbReference type="EMBL" id="MGKI01000011">
    <property type="protein sequence ID" value="OGN22511.1"/>
    <property type="molecule type" value="Genomic_DNA"/>
</dbReference>
<feature type="compositionally biased region" description="Polar residues" evidence="1">
    <location>
        <begin position="2025"/>
        <end position="2036"/>
    </location>
</feature>
<keyword evidence="2" id="KW-0812">Transmembrane</keyword>
<reference evidence="3 4" key="1">
    <citation type="journal article" date="2016" name="Nat. Commun.">
        <title>Thousands of microbial genomes shed light on interconnected biogeochemical processes in an aquifer system.</title>
        <authorList>
            <person name="Anantharaman K."/>
            <person name="Brown C.T."/>
            <person name="Hug L.A."/>
            <person name="Sharon I."/>
            <person name="Castelle C.J."/>
            <person name="Probst A.J."/>
            <person name="Thomas B.C."/>
            <person name="Singh A."/>
            <person name="Wilkins M.J."/>
            <person name="Karaoz U."/>
            <person name="Brodie E.L."/>
            <person name="Williams K.H."/>
            <person name="Hubbard S.S."/>
            <person name="Banfield J.F."/>
        </authorList>
    </citation>
    <scope>NUCLEOTIDE SEQUENCE [LARGE SCALE GENOMIC DNA]</scope>
</reference>
<proteinExistence type="predicted"/>
<keyword evidence="2" id="KW-1133">Transmembrane helix</keyword>
<accession>A0A1F8GB49</accession>
<evidence type="ECO:0000256" key="1">
    <source>
        <dbReference type="SAM" id="MobiDB-lite"/>
    </source>
</evidence>
<keyword evidence="2" id="KW-0472">Membrane</keyword>
<comment type="caution">
    <text evidence="3">The sequence shown here is derived from an EMBL/GenBank/DDBJ whole genome shotgun (WGS) entry which is preliminary data.</text>
</comment>
<dbReference type="Gene3D" id="2.40.300.10">
    <property type="entry name" value="Head decoration protein D"/>
    <property type="match status" value="1"/>
</dbReference>
<gene>
    <name evidence="3" type="ORF">A2918_01990</name>
</gene>
<evidence type="ECO:0000313" key="3">
    <source>
        <dbReference type="EMBL" id="OGN22511.1"/>
    </source>
</evidence>
<protein>
    <recommendedName>
        <fullName evidence="5">Peptidase S74 domain-containing protein</fullName>
    </recommendedName>
</protein>
<feature type="region of interest" description="Disordered" evidence="1">
    <location>
        <begin position="2000"/>
        <end position="2104"/>
    </location>
</feature>